<evidence type="ECO:0000256" key="1">
    <source>
        <dbReference type="SAM" id="MobiDB-lite"/>
    </source>
</evidence>
<dbReference type="RefSeq" id="WP_068193238.1">
    <property type="nucleotide sequence ID" value="NZ_CP013909.1"/>
</dbReference>
<evidence type="ECO:0000256" key="2">
    <source>
        <dbReference type="SAM" id="SignalP"/>
    </source>
</evidence>
<dbReference type="KEGG" id="hyg:AUC43_11195"/>
<dbReference type="AlphaFoldDB" id="A0A0U4BQ98"/>
<keyword evidence="2" id="KW-0732">Signal</keyword>
<protein>
    <submittedName>
        <fullName evidence="3">Uncharacterized protein</fullName>
    </submittedName>
</protein>
<proteinExistence type="predicted"/>
<reference evidence="3 4" key="1">
    <citation type="submission" date="2015-12" db="EMBL/GenBank/DDBJ databases">
        <authorList>
            <person name="Shamseldin A."/>
            <person name="Moawad H."/>
            <person name="Abd El-Rahim W.M."/>
            <person name="Sadowsky M.J."/>
        </authorList>
    </citation>
    <scope>NUCLEOTIDE SEQUENCE [LARGE SCALE GENOMIC DNA]</scope>
    <source>
        <strain evidence="3 4">DG5B</strain>
    </source>
</reference>
<keyword evidence="4" id="KW-1185">Reference proteome</keyword>
<sequence>MKKALFSAAALLCSFAALAQAPAATGVQHPDKSAAKERKHEAKIKLRGEDDDRDGDKADKVAPENHGQTVKAFTQSTTLTGADKGAAVSAVASEGRSAKGDRAARAPRSARGDHGHGGAGNGHGAGAHQGAGAGHRGNH</sequence>
<feature type="compositionally biased region" description="Polar residues" evidence="1">
    <location>
        <begin position="66"/>
        <end position="80"/>
    </location>
</feature>
<evidence type="ECO:0000313" key="4">
    <source>
        <dbReference type="Proteomes" id="UP000059542"/>
    </source>
</evidence>
<gene>
    <name evidence="3" type="ORF">AUC43_11195</name>
</gene>
<accession>A0A0U4BQ98</accession>
<dbReference type="EMBL" id="CP013909">
    <property type="protein sequence ID" value="ALW85607.1"/>
    <property type="molecule type" value="Genomic_DNA"/>
</dbReference>
<dbReference type="Proteomes" id="UP000059542">
    <property type="component" value="Chromosome"/>
</dbReference>
<feature type="compositionally biased region" description="Gly residues" evidence="1">
    <location>
        <begin position="117"/>
        <end position="139"/>
    </location>
</feature>
<dbReference type="OrthoDB" id="9902553at2"/>
<evidence type="ECO:0000313" key="3">
    <source>
        <dbReference type="EMBL" id="ALW85607.1"/>
    </source>
</evidence>
<feature type="compositionally biased region" description="Basic and acidic residues" evidence="1">
    <location>
        <begin position="29"/>
        <end position="63"/>
    </location>
</feature>
<feature type="signal peptide" evidence="2">
    <location>
        <begin position="1"/>
        <end position="19"/>
    </location>
</feature>
<organism evidence="3 4">
    <name type="scientific">Hymenobacter sedentarius</name>
    <dbReference type="NCBI Taxonomy" id="1411621"/>
    <lineage>
        <taxon>Bacteria</taxon>
        <taxon>Pseudomonadati</taxon>
        <taxon>Bacteroidota</taxon>
        <taxon>Cytophagia</taxon>
        <taxon>Cytophagales</taxon>
        <taxon>Hymenobacteraceae</taxon>
        <taxon>Hymenobacter</taxon>
    </lineage>
</organism>
<feature type="chain" id="PRO_5006847002" evidence="2">
    <location>
        <begin position="20"/>
        <end position="139"/>
    </location>
</feature>
<feature type="compositionally biased region" description="Basic and acidic residues" evidence="1">
    <location>
        <begin position="96"/>
        <end position="116"/>
    </location>
</feature>
<feature type="region of interest" description="Disordered" evidence="1">
    <location>
        <begin position="25"/>
        <end position="139"/>
    </location>
</feature>
<name>A0A0U4BQ98_9BACT</name>